<sequence length="92" mass="9181">MAGTLYTPETPLRRTSTTFGSSGLTSPLLPWLPGAVNESASSVGEISVLLAITRSGGGLVFRGGRPVVVFRTGGGQASGGVSHLAPGTNGLN</sequence>
<accession>A0A5B7F6K7</accession>
<dbReference type="AlphaFoldDB" id="A0A5B7F6K7"/>
<dbReference type="Proteomes" id="UP000324222">
    <property type="component" value="Unassembled WGS sequence"/>
</dbReference>
<evidence type="ECO:0000256" key="1">
    <source>
        <dbReference type="SAM" id="MobiDB-lite"/>
    </source>
</evidence>
<keyword evidence="3" id="KW-1185">Reference proteome</keyword>
<gene>
    <name evidence="2" type="ORF">E2C01_034773</name>
</gene>
<evidence type="ECO:0000313" key="3">
    <source>
        <dbReference type="Proteomes" id="UP000324222"/>
    </source>
</evidence>
<name>A0A5B7F6K7_PORTR</name>
<feature type="region of interest" description="Disordered" evidence="1">
    <location>
        <begin position="1"/>
        <end position="23"/>
    </location>
</feature>
<protein>
    <submittedName>
        <fullName evidence="2">Uncharacterized protein</fullName>
    </submittedName>
</protein>
<comment type="caution">
    <text evidence="2">The sequence shown here is derived from an EMBL/GenBank/DDBJ whole genome shotgun (WGS) entry which is preliminary data.</text>
</comment>
<proteinExistence type="predicted"/>
<dbReference type="EMBL" id="VSRR010004962">
    <property type="protein sequence ID" value="MPC41187.1"/>
    <property type="molecule type" value="Genomic_DNA"/>
</dbReference>
<organism evidence="2 3">
    <name type="scientific">Portunus trituberculatus</name>
    <name type="common">Swimming crab</name>
    <name type="synonym">Neptunus trituberculatus</name>
    <dbReference type="NCBI Taxonomy" id="210409"/>
    <lineage>
        <taxon>Eukaryota</taxon>
        <taxon>Metazoa</taxon>
        <taxon>Ecdysozoa</taxon>
        <taxon>Arthropoda</taxon>
        <taxon>Crustacea</taxon>
        <taxon>Multicrustacea</taxon>
        <taxon>Malacostraca</taxon>
        <taxon>Eumalacostraca</taxon>
        <taxon>Eucarida</taxon>
        <taxon>Decapoda</taxon>
        <taxon>Pleocyemata</taxon>
        <taxon>Brachyura</taxon>
        <taxon>Eubrachyura</taxon>
        <taxon>Portunoidea</taxon>
        <taxon>Portunidae</taxon>
        <taxon>Portuninae</taxon>
        <taxon>Portunus</taxon>
    </lineage>
</organism>
<evidence type="ECO:0000313" key="2">
    <source>
        <dbReference type="EMBL" id="MPC41187.1"/>
    </source>
</evidence>
<reference evidence="2 3" key="1">
    <citation type="submission" date="2019-05" db="EMBL/GenBank/DDBJ databases">
        <title>Another draft genome of Portunus trituberculatus and its Hox gene families provides insights of decapod evolution.</title>
        <authorList>
            <person name="Jeong J.-H."/>
            <person name="Song I."/>
            <person name="Kim S."/>
            <person name="Choi T."/>
            <person name="Kim D."/>
            <person name="Ryu S."/>
            <person name="Kim W."/>
        </authorList>
    </citation>
    <scope>NUCLEOTIDE SEQUENCE [LARGE SCALE GENOMIC DNA]</scope>
    <source>
        <tissue evidence="2">Muscle</tissue>
    </source>
</reference>